<organism evidence="5 6">
    <name type="scientific">Bifidobacterium crudilactis</name>
    <dbReference type="NCBI Taxonomy" id="327277"/>
    <lineage>
        <taxon>Bacteria</taxon>
        <taxon>Bacillati</taxon>
        <taxon>Actinomycetota</taxon>
        <taxon>Actinomycetes</taxon>
        <taxon>Bifidobacteriales</taxon>
        <taxon>Bifidobacteriaceae</taxon>
        <taxon>Bifidobacterium</taxon>
    </lineage>
</organism>
<keyword evidence="1" id="KW-0805">Transcription regulation</keyword>
<dbReference type="Pfam" id="PF00356">
    <property type="entry name" value="LacI"/>
    <property type="match status" value="1"/>
</dbReference>
<dbReference type="PANTHER" id="PTHR30146">
    <property type="entry name" value="LACI-RELATED TRANSCRIPTIONAL REPRESSOR"/>
    <property type="match status" value="1"/>
</dbReference>
<dbReference type="Pfam" id="PF13377">
    <property type="entry name" value="Peripla_BP_3"/>
    <property type="match status" value="1"/>
</dbReference>
<dbReference type="Proteomes" id="UP000767327">
    <property type="component" value="Unassembled WGS sequence"/>
</dbReference>
<evidence type="ECO:0000259" key="4">
    <source>
        <dbReference type="PROSITE" id="PS50932"/>
    </source>
</evidence>
<dbReference type="SUPFAM" id="SSF47413">
    <property type="entry name" value="lambda repressor-like DNA-binding domains"/>
    <property type="match status" value="1"/>
</dbReference>
<dbReference type="PROSITE" id="PS50932">
    <property type="entry name" value="HTH_LACI_2"/>
    <property type="match status" value="1"/>
</dbReference>
<dbReference type="SMART" id="SM00354">
    <property type="entry name" value="HTH_LACI"/>
    <property type="match status" value="1"/>
</dbReference>
<dbReference type="EMBL" id="JAAXZR010000001">
    <property type="protein sequence ID" value="NLT78675.1"/>
    <property type="molecule type" value="Genomic_DNA"/>
</dbReference>
<dbReference type="PANTHER" id="PTHR30146:SF109">
    <property type="entry name" value="HTH-TYPE TRANSCRIPTIONAL REGULATOR GALS"/>
    <property type="match status" value="1"/>
</dbReference>
<dbReference type="InterPro" id="IPR000843">
    <property type="entry name" value="HTH_LacI"/>
</dbReference>
<dbReference type="InterPro" id="IPR010982">
    <property type="entry name" value="Lambda_DNA-bd_dom_sf"/>
</dbReference>
<dbReference type="InterPro" id="IPR028082">
    <property type="entry name" value="Peripla_BP_I"/>
</dbReference>
<sequence>MIMGNGKVVTIRDVAERAGVAVSTASRALGAGSASPSTRQKVRRAASELHFSPNLAARRLSSGRSGVVALAVPEPTPFIFGDAFIAGMISRLSLSFAERGLLPLLALTNPDDSNGFERLLDRVGADGMVVLSYHLSNTVAEAIRRYQKPQVFIGRPPQDTAVPYVDVNNHAGGYLAGKRLLEIGRTRIVVIAGPEDMTAPVDRTEGMVEALGEAGLQPLAVVQGPFSTEFGAKAMKRLLDDFPHLDAVFAESDEIAAGAMQAMASYERQIRVPEDVAIIGFDDFRLARALSPKLTSLAQPLDAMADGAVRMLEECLRDGECRQRSEIFEVQLKIRDSA</sequence>
<evidence type="ECO:0000256" key="1">
    <source>
        <dbReference type="ARBA" id="ARBA00023015"/>
    </source>
</evidence>
<evidence type="ECO:0000313" key="6">
    <source>
        <dbReference type="Proteomes" id="UP000767327"/>
    </source>
</evidence>
<dbReference type="CDD" id="cd01392">
    <property type="entry name" value="HTH_LacI"/>
    <property type="match status" value="1"/>
</dbReference>
<proteinExistence type="predicted"/>
<accession>A0A971CX72</accession>
<reference evidence="5" key="2">
    <citation type="submission" date="2020-01" db="EMBL/GenBank/DDBJ databases">
        <authorList>
            <person name="Campanaro S."/>
        </authorList>
    </citation>
    <scope>NUCLEOTIDE SEQUENCE</scope>
    <source>
        <strain evidence="5">AS01afH2WH_6</strain>
    </source>
</reference>
<dbReference type="CDD" id="cd06267">
    <property type="entry name" value="PBP1_LacI_sugar_binding-like"/>
    <property type="match status" value="1"/>
</dbReference>
<reference evidence="5" key="1">
    <citation type="journal article" date="2020" name="Biotechnol. Biofuels">
        <title>New insights from the biogas microbiome by comprehensive genome-resolved metagenomics of nearly 1600 species originating from multiple anaerobic digesters.</title>
        <authorList>
            <person name="Campanaro S."/>
            <person name="Treu L."/>
            <person name="Rodriguez-R L.M."/>
            <person name="Kovalovszki A."/>
            <person name="Ziels R.M."/>
            <person name="Maus I."/>
            <person name="Zhu X."/>
            <person name="Kougias P.G."/>
            <person name="Basile A."/>
            <person name="Luo G."/>
            <person name="Schluter A."/>
            <person name="Konstantinidis K.T."/>
            <person name="Angelidaki I."/>
        </authorList>
    </citation>
    <scope>NUCLEOTIDE SEQUENCE</scope>
    <source>
        <strain evidence="5">AS01afH2WH_6</strain>
    </source>
</reference>
<protein>
    <submittedName>
        <fullName evidence="5">LacI family transcriptional regulator</fullName>
    </submittedName>
</protein>
<feature type="domain" description="HTH lacI-type" evidence="4">
    <location>
        <begin position="9"/>
        <end position="62"/>
    </location>
</feature>
<keyword evidence="2" id="KW-0238">DNA-binding</keyword>
<evidence type="ECO:0000256" key="2">
    <source>
        <dbReference type="ARBA" id="ARBA00023125"/>
    </source>
</evidence>
<dbReference type="InterPro" id="IPR046335">
    <property type="entry name" value="LacI/GalR-like_sensor"/>
</dbReference>
<dbReference type="Gene3D" id="3.40.50.2300">
    <property type="match status" value="2"/>
</dbReference>
<dbReference type="Gene3D" id="1.10.260.40">
    <property type="entry name" value="lambda repressor-like DNA-binding domains"/>
    <property type="match status" value="1"/>
</dbReference>
<name>A0A971CX72_9BIFI</name>
<dbReference type="GO" id="GO:0003700">
    <property type="term" value="F:DNA-binding transcription factor activity"/>
    <property type="evidence" value="ECO:0007669"/>
    <property type="project" value="TreeGrafter"/>
</dbReference>
<evidence type="ECO:0000313" key="5">
    <source>
        <dbReference type="EMBL" id="NLT78675.1"/>
    </source>
</evidence>
<dbReference type="SUPFAM" id="SSF53822">
    <property type="entry name" value="Periplasmic binding protein-like I"/>
    <property type="match status" value="1"/>
</dbReference>
<keyword evidence="3" id="KW-0804">Transcription</keyword>
<comment type="caution">
    <text evidence="5">The sequence shown here is derived from an EMBL/GenBank/DDBJ whole genome shotgun (WGS) entry which is preliminary data.</text>
</comment>
<dbReference type="GO" id="GO:0000976">
    <property type="term" value="F:transcription cis-regulatory region binding"/>
    <property type="evidence" value="ECO:0007669"/>
    <property type="project" value="TreeGrafter"/>
</dbReference>
<evidence type="ECO:0000256" key="3">
    <source>
        <dbReference type="ARBA" id="ARBA00023163"/>
    </source>
</evidence>
<dbReference type="AlphaFoldDB" id="A0A971CX72"/>
<gene>
    <name evidence="5" type="ORF">GXW98_00060</name>
</gene>